<comment type="caution">
    <text evidence="11">The sequence shown here is derived from an EMBL/GenBank/DDBJ whole genome shotgun (WGS) entry which is preliminary data.</text>
</comment>
<dbReference type="PANTHER" id="PTHR43463">
    <property type="entry name" value="NICOTINATE-NUCLEOTIDE--DIMETHYLBENZIMIDAZOLE PHOSPHORIBOSYLTRANSFERASE"/>
    <property type="match status" value="1"/>
</dbReference>
<dbReference type="InterPro" id="IPR017846">
    <property type="entry name" value="Nict_dMeBzImd_PRibTrfase_bact"/>
</dbReference>
<evidence type="ECO:0000256" key="2">
    <source>
        <dbReference type="ARBA" id="ARBA00007110"/>
    </source>
</evidence>
<proteinExistence type="inferred from homology"/>
<dbReference type="UniPathway" id="UPA00061">
    <property type="reaction ID" value="UER00516"/>
</dbReference>
<dbReference type="PANTHER" id="PTHR43463:SF1">
    <property type="entry name" value="NICOTINATE-NUCLEOTIDE--DIMETHYLBENZIMIDAZOLE PHOSPHORIBOSYLTRANSFERASE"/>
    <property type="match status" value="1"/>
</dbReference>
<evidence type="ECO:0000256" key="5">
    <source>
        <dbReference type="ARBA" id="ARBA00022573"/>
    </source>
</evidence>
<evidence type="ECO:0000256" key="6">
    <source>
        <dbReference type="ARBA" id="ARBA00022676"/>
    </source>
</evidence>
<evidence type="ECO:0000256" key="1">
    <source>
        <dbReference type="ARBA" id="ARBA00005049"/>
    </source>
</evidence>
<dbReference type="GO" id="GO:0008939">
    <property type="term" value="F:nicotinate-nucleotide-dimethylbenzimidazole phosphoribosyltransferase activity"/>
    <property type="evidence" value="ECO:0007669"/>
    <property type="project" value="UniProtKB-UniRule"/>
</dbReference>
<evidence type="ECO:0000256" key="8">
    <source>
        <dbReference type="ARBA" id="ARBA00030686"/>
    </source>
</evidence>
<gene>
    <name evidence="10 11" type="primary">cobT</name>
    <name evidence="11" type="ORF">EVJ48_07005</name>
</gene>
<evidence type="ECO:0000256" key="4">
    <source>
        <dbReference type="ARBA" id="ARBA00015486"/>
    </source>
</evidence>
<feature type="active site" description="Proton acceptor" evidence="10">
    <location>
        <position position="337"/>
    </location>
</feature>
<comment type="similarity">
    <text evidence="2 10">Belongs to the CobT family.</text>
</comment>
<dbReference type="EMBL" id="SHMQ01000019">
    <property type="protein sequence ID" value="RZV38389.1"/>
    <property type="molecule type" value="Genomic_DNA"/>
</dbReference>
<dbReference type="InterPro" id="IPR023195">
    <property type="entry name" value="Nict_dMeBzImd_PRibTrfase_N"/>
</dbReference>
<keyword evidence="6 10" id="KW-0328">Glycosyltransferase</keyword>
<dbReference type="Gene3D" id="1.10.1610.10">
    <property type="match status" value="1"/>
</dbReference>
<dbReference type="Gene3D" id="3.40.50.10210">
    <property type="match status" value="1"/>
</dbReference>
<dbReference type="GO" id="GO:0009236">
    <property type="term" value="P:cobalamin biosynthetic process"/>
    <property type="evidence" value="ECO:0007669"/>
    <property type="project" value="UniProtKB-UniRule"/>
</dbReference>
<sequence length="373" mass="39440">MNNKERLFSIAKKIKPVNKKKFYKIAENRLNKLIKPKGSLGRLEDFAKDVVAITEEERPFLAYYNKEDKCLNLNKCVCVFAGDHGVVEEGVSLFKQDVTTQMVRNFLSGGAAINAIAASVGADVLVTDVGIKSDAPFQGDNFINGKVKNGAFNINKGPAMTENEAVESILKGIETADIVIKEKDAKICATGDMGIGNTTPASAVTCFYSKKSPELVCGKGTGVSAAVIKKKAAIIKKAIESNIRGGVNSDAVDVLAGVGGLEIGAIAGFIIGCALNRTPVVVDGFISTAGALIALNINQAVADYMFMGHLSEEKGHKTAVSLTGKTPILNLSMRLGEGTGAVIAMKIIETALDMYNNMLTFDEAGVIASKLNV</sequence>
<dbReference type="HAMAP" id="MF_00230">
    <property type="entry name" value="CobT"/>
    <property type="match status" value="1"/>
</dbReference>
<protein>
    <recommendedName>
        <fullName evidence="4 10">Nicotinate-nucleotide--dimethylbenzimidazole phosphoribosyltransferase</fullName>
        <shortName evidence="10">NN:DBI PRT</shortName>
        <ecNumber evidence="3 10">2.4.2.21</ecNumber>
    </recommendedName>
    <alternativeName>
        <fullName evidence="8 10">N(1)-alpha-phosphoribosyltransferase</fullName>
    </alternativeName>
</protein>
<comment type="pathway">
    <text evidence="1 10">Nucleoside biosynthesis; alpha-ribazole biosynthesis; alpha-ribazole from 5,6-dimethylbenzimidazole: step 1/2.</text>
</comment>
<comment type="function">
    <text evidence="10">Catalyzes the synthesis of alpha-ribazole-5'-phosphate from nicotinate mononucleotide (NAMN) and 5,6-dimethylbenzimidazole (DMB).</text>
</comment>
<dbReference type="NCBIfam" id="TIGR03160">
    <property type="entry name" value="cobT_DBIPRT"/>
    <property type="match status" value="1"/>
</dbReference>
<evidence type="ECO:0000256" key="7">
    <source>
        <dbReference type="ARBA" id="ARBA00022679"/>
    </source>
</evidence>
<evidence type="ECO:0000313" key="11">
    <source>
        <dbReference type="EMBL" id="RZV38389.1"/>
    </source>
</evidence>
<comment type="catalytic activity">
    <reaction evidence="9 10">
        <text>5,6-dimethylbenzimidazole + nicotinate beta-D-ribonucleotide = alpha-ribazole 5'-phosphate + nicotinate + H(+)</text>
        <dbReference type="Rhea" id="RHEA:11196"/>
        <dbReference type="ChEBI" id="CHEBI:15378"/>
        <dbReference type="ChEBI" id="CHEBI:15890"/>
        <dbReference type="ChEBI" id="CHEBI:32544"/>
        <dbReference type="ChEBI" id="CHEBI:57502"/>
        <dbReference type="ChEBI" id="CHEBI:57918"/>
        <dbReference type="EC" id="2.4.2.21"/>
    </reaction>
</comment>
<evidence type="ECO:0000256" key="3">
    <source>
        <dbReference type="ARBA" id="ARBA00011991"/>
    </source>
</evidence>
<keyword evidence="5 10" id="KW-0169">Cobalamin biosynthesis</keyword>
<dbReference type="InterPro" id="IPR036087">
    <property type="entry name" value="Nict_dMeBzImd_PRibTrfase_sf"/>
</dbReference>
<keyword evidence="7 10" id="KW-0808">Transferase</keyword>
<evidence type="ECO:0000256" key="10">
    <source>
        <dbReference type="HAMAP-Rule" id="MF_00230"/>
    </source>
</evidence>
<evidence type="ECO:0000256" key="9">
    <source>
        <dbReference type="ARBA" id="ARBA00047340"/>
    </source>
</evidence>
<dbReference type="SUPFAM" id="SSF52733">
    <property type="entry name" value="Nicotinate mononucleotide:5,6-dimethylbenzimidazole phosphoribosyltransferase (CobT)"/>
    <property type="match status" value="1"/>
</dbReference>
<organism evidence="11 12">
    <name type="scientific">Candidatus Acidulodesulfobacterium acidiphilum</name>
    <dbReference type="NCBI Taxonomy" id="2597224"/>
    <lineage>
        <taxon>Bacteria</taxon>
        <taxon>Deltaproteobacteria</taxon>
        <taxon>Candidatus Acidulodesulfobacterales</taxon>
        <taxon>Candidatus Acidulodesulfobacterium</taxon>
    </lineage>
</organism>
<dbReference type="NCBIfam" id="NF000996">
    <property type="entry name" value="PRK00105.1"/>
    <property type="match status" value="1"/>
</dbReference>
<dbReference type="EC" id="2.4.2.21" evidence="3 10"/>
<dbReference type="InterPro" id="IPR003200">
    <property type="entry name" value="Nict_dMeBzImd_PRibTrfase"/>
</dbReference>
<accession>A0A520XB34</accession>
<name>A0A520XB34_9DELT</name>
<evidence type="ECO:0000313" key="12">
    <source>
        <dbReference type="Proteomes" id="UP000322454"/>
    </source>
</evidence>
<dbReference type="Proteomes" id="UP000322454">
    <property type="component" value="Unassembled WGS sequence"/>
</dbReference>
<dbReference type="Pfam" id="PF02277">
    <property type="entry name" value="DBI_PRT"/>
    <property type="match status" value="1"/>
</dbReference>
<dbReference type="CDD" id="cd02439">
    <property type="entry name" value="DMB-PRT_CobT"/>
    <property type="match status" value="1"/>
</dbReference>
<dbReference type="FunFam" id="3.40.50.10210:FF:000001">
    <property type="entry name" value="Nicotinate-nucleotide--dimethylbenzimidazole phosphoribosyltransferase"/>
    <property type="match status" value="1"/>
</dbReference>
<reference evidence="11 12" key="1">
    <citation type="submission" date="2019-01" db="EMBL/GenBank/DDBJ databases">
        <title>Insights into ecological role of a new deltaproteobacterial order Candidatus Sinidesulfobacterales (Sva0485) by metagenomics and metatranscriptomics.</title>
        <authorList>
            <person name="Tan S."/>
            <person name="Liu J."/>
            <person name="Fang Y."/>
            <person name="Hedlund B."/>
            <person name="Lian Z.-H."/>
            <person name="Huang L.-Y."/>
            <person name="Li J.-T."/>
            <person name="Huang L.-N."/>
            <person name="Li W.-J."/>
            <person name="Jiang H.-C."/>
            <person name="Dong H.-L."/>
            <person name="Shu W.-S."/>
        </authorList>
    </citation>
    <scope>NUCLEOTIDE SEQUENCE [LARGE SCALE GENOMIC DNA]</scope>
    <source>
        <strain evidence="11">AP4</strain>
    </source>
</reference>
<dbReference type="AlphaFoldDB" id="A0A520XB34"/>